<evidence type="ECO:0000259" key="1">
    <source>
        <dbReference type="SMART" id="SM00256"/>
    </source>
</evidence>
<dbReference type="Gene3D" id="1.20.1280.50">
    <property type="match status" value="1"/>
</dbReference>
<dbReference type="Proteomes" id="UP001161247">
    <property type="component" value="Chromosome 2"/>
</dbReference>
<name>A0AAV1CFW8_OLDCO</name>
<protein>
    <submittedName>
        <fullName evidence="2">OLC1v1030047C1</fullName>
    </submittedName>
</protein>
<dbReference type="Pfam" id="PF03478">
    <property type="entry name" value="Beta-prop_KIB1-4"/>
    <property type="match status" value="1"/>
</dbReference>
<accession>A0AAV1CFW8</accession>
<dbReference type="EMBL" id="OX459119">
    <property type="protein sequence ID" value="CAI9094325.1"/>
    <property type="molecule type" value="Genomic_DNA"/>
</dbReference>
<dbReference type="SMART" id="SM00256">
    <property type="entry name" value="FBOX"/>
    <property type="match status" value="1"/>
</dbReference>
<keyword evidence="3" id="KW-1185">Reference proteome</keyword>
<dbReference type="InterPro" id="IPR005174">
    <property type="entry name" value="KIB1-4_b-propeller"/>
</dbReference>
<evidence type="ECO:0000313" key="3">
    <source>
        <dbReference type="Proteomes" id="UP001161247"/>
    </source>
</evidence>
<gene>
    <name evidence="2" type="ORF">OLC1_LOCUS5515</name>
</gene>
<evidence type="ECO:0000313" key="2">
    <source>
        <dbReference type="EMBL" id="CAI9094325.1"/>
    </source>
</evidence>
<dbReference type="PANTHER" id="PTHR44259">
    <property type="entry name" value="OS07G0183000 PROTEIN-RELATED"/>
    <property type="match status" value="1"/>
</dbReference>
<dbReference type="AlphaFoldDB" id="A0AAV1CFW8"/>
<dbReference type="InterPro" id="IPR050942">
    <property type="entry name" value="F-box_BR-signaling"/>
</dbReference>
<dbReference type="InterPro" id="IPR001810">
    <property type="entry name" value="F-box_dom"/>
</dbReference>
<proteinExistence type="predicted"/>
<sequence length="203" mass="22724">MVKKAARDWSGLPHEMLVEIVTRIPAAEDFTAFRGVCTSWRAAASKDNYGKSFSRIPPLLMLAENAGDEREFYNLSSRKITMGLSVPGAKGKLLIEARFGWLFTVVVSSGEVNLLNPFSGAQIPLPNFKTCPEFRDIDWNSRLLFMNRAILSANPWYTSDFTLMIIFGSTRYLGFWRPNNLSWTRTKSSPLYCALAGAGLKSP</sequence>
<dbReference type="SUPFAM" id="SSF81383">
    <property type="entry name" value="F-box domain"/>
    <property type="match status" value="1"/>
</dbReference>
<reference evidence="2" key="1">
    <citation type="submission" date="2023-03" db="EMBL/GenBank/DDBJ databases">
        <authorList>
            <person name="Julca I."/>
        </authorList>
    </citation>
    <scope>NUCLEOTIDE SEQUENCE</scope>
</reference>
<organism evidence="2 3">
    <name type="scientific">Oldenlandia corymbosa var. corymbosa</name>
    <dbReference type="NCBI Taxonomy" id="529605"/>
    <lineage>
        <taxon>Eukaryota</taxon>
        <taxon>Viridiplantae</taxon>
        <taxon>Streptophyta</taxon>
        <taxon>Embryophyta</taxon>
        <taxon>Tracheophyta</taxon>
        <taxon>Spermatophyta</taxon>
        <taxon>Magnoliopsida</taxon>
        <taxon>eudicotyledons</taxon>
        <taxon>Gunneridae</taxon>
        <taxon>Pentapetalae</taxon>
        <taxon>asterids</taxon>
        <taxon>lamiids</taxon>
        <taxon>Gentianales</taxon>
        <taxon>Rubiaceae</taxon>
        <taxon>Rubioideae</taxon>
        <taxon>Spermacoceae</taxon>
        <taxon>Hedyotis-Oldenlandia complex</taxon>
        <taxon>Oldenlandia</taxon>
    </lineage>
</organism>
<dbReference type="Pfam" id="PF00646">
    <property type="entry name" value="F-box"/>
    <property type="match status" value="1"/>
</dbReference>
<dbReference type="PANTHER" id="PTHR44259:SF108">
    <property type="entry name" value="F-BOX PROTEIN SKIP23-LIKE"/>
    <property type="match status" value="1"/>
</dbReference>
<dbReference type="InterPro" id="IPR036047">
    <property type="entry name" value="F-box-like_dom_sf"/>
</dbReference>
<feature type="domain" description="F-box" evidence="1">
    <location>
        <begin position="12"/>
        <end position="53"/>
    </location>
</feature>